<evidence type="ECO:0000313" key="1">
    <source>
        <dbReference type="EMBL" id="KAF4341891.1"/>
    </source>
</evidence>
<dbReference type="AlphaFoldDB" id="A0A9P5DYH1"/>
<comment type="caution">
    <text evidence="1">The sequence shown here is derived from an EMBL/GenBank/DDBJ whole genome shotgun (WGS) entry which is preliminary data.</text>
</comment>
<proteinExistence type="predicted"/>
<protein>
    <submittedName>
        <fullName evidence="1">Uncharacterized protein</fullName>
    </submittedName>
</protein>
<evidence type="ECO:0000313" key="2">
    <source>
        <dbReference type="Proteomes" id="UP000730481"/>
    </source>
</evidence>
<reference evidence="1" key="2">
    <citation type="submission" date="2020-02" db="EMBL/GenBank/DDBJ databases">
        <title>Identification and distribution of gene clusters putatively required for synthesis of sphingolipid metabolism inhibitors in phylogenetically diverse species of the filamentous fungus Fusarium.</title>
        <authorList>
            <person name="Kim H.-S."/>
            <person name="Busman M."/>
            <person name="Brown D.W."/>
            <person name="Divon H."/>
            <person name="Uhlig S."/>
            <person name="Proctor R.H."/>
        </authorList>
    </citation>
    <scope>NUCLEOTIDE SEQUENCE</scope>
    <source>
        <strain evidence="1">NRRL 25174</strain>
    </source>
</reference>
<sequence length="271" mass="31245">MSQTALASKSVARDPFERLPVEIREIIITYLGSYRNFDRLCLASPTIRQDRRTSKLLVCSESLDVKFGSSSDGALIHAHMYLLISKEGISDKDMRLWRERSLPHPLFSTRPGLVFQMDALYHSMMDRFKLGSELVLKFVRMDRNRGNSSYLATASFGIQGELFPTTLKYAKNYKKGQVFGFLMSLKMREDSCLSEFSAAWDKIYQLEQQGMLPDHDQLKLPRLSPKGNNAQIFMKDLMDYVHSVKKFEADMEELCSWSEEKEGEEQVFTQC</sequence>
<dbReference type="Proteomes" id="UP000730481">
    <property type="component" value="Unassembled WGS sequence"/>
</dbReference>
<organism evidence="1 2">
    <name type="scientific">Fusarium beomiforme</name>
    <dbReference type="NCBI Taxonomy" id="44412"/>
    <lineage>
        <taxon>Eukaryota</taxon>
        <taxon>Fungi</taxon>
        <taxon>Dikarya</taxon>
        <taxon>Ascomycota</taxon>
        <taxon>Pezizomycotina</taxon>
        <taxon>Sordariomycetes</taxon>
        <taxon>Hypocreomycetidae</taxon>
        <taxon>Hypocreales</taxon>
        <taxon>Nectriaceae</taxon>
        <taxon>Fusarium</taxon>
        <taxon>Fusarium burgessii species complex</taxon>
    </lineage>
</organism>
<reference evidence="1" key="1">
    <citation type="journal article" date="2017" name="Mycologia">
        <title>Fusarium algeriense, sp. nov., a novel toxigenic crown rot pathogen of durum wheat from Algeria is nested in the Fusarium burgessii species complex.</title>
        <authorList>
            <person name="Laraba I."/>
            <person name="Keddad A."/>
            <person name="Boureghda H."/>
            <person name="Abdallah N."/>
            <person name="Vaughan M.M."/>
            <person name="Proctor R.H."/>
            <person name="Busman M."/>
            <person name="O'Donnell K."/>
        </authorList>
    </citation>
    <scope>NUCLEOTIDE SEQUENCE</scope>
    <source>
        <strain evidence="1">NRRL 25174</strain>
    </source>
</reference>
<keyword evidence="2" id="KW-1185">Reference proteome</keyword>
<accession>A0A9P5DYH1</accession>
<name>A0A9P5DYH1_9HYPO</name>
<dbReference type="OrthoDB" id="5064571at2759"/>
<gene>
    <name evidence="1" type="ORF">FBEOM_4208</name>
</gene>
<dbReference type="EMBL" id="PVQB02000171">
    <property type="protein sequence ID" value="KAF4341891.1"/>
    <property type="molecule type" value="Genomic_DNA"/>
</dbReference>